<keyword evidence="1" id="KW-0238">DNA-binding</keyword>
<dbReference type="PANTHER" id="PTHR30204:SF97">
    <property type="entry name" value="MERR FAMILY REGULATORY PROTEIN"/>
    <property type="match status" value="1"/>
</dbReference>
<dbReference type="RefSeq" id="WP_203674624.1">
    <property type="nucleotide sequence ID" value="NZ_BONP01000014.1"/>
</dbReference>
<dbReference type="PROSITE" id="PS00552">
    <property type="entry name" value="HTH_MERR_1"/>
    <property type="match status" value="1"/>
</dbReference>
<dbReference type="SMART" id="SM00422">
    <property type="entry name" value="HTH_MERR"/>
    <property type="match status" value="1"/>
</dbReference>
<evidence type="ECO:0000256" key="1">
    <source>
        <dbReference type="ARBA" id="ARBA00023125"/>
    </source>
</evidence>
<comment type="caution">
    <text evidence="3">The sequence shown here is derived from an EMBL/GenBank/DDBJ whole genome shotgun (WGS) entry which is preliminary data.</text>
</comment>
<reference evidence="3 4" key="1">
    <citation type="submission" date="2021-01" db="EMBL/GenBank/DDBJ databases">
        <title>Whole genome shotgun sequence of Cellulomonas phragmiteti NBRC 110785.</title>
        <authorList>
            <person name="Komaki H."/>
            <person name="Tamura T."/>
        </authorList>
    </citation>
    <scope>NUCLEOTIDE SEQUENCE [LARGE SCALE GENOMIC DNA]</scope>
    <source>
        <strain evidence="3 4">NBRC 110785</strain>
    </source>
</reference>
<proteinExistence type="predicted"/>
<name>A0ABQ4DMX0_9CELL</name>
<evidence type="ECO:0000259" key="2">
    <source>
        <dbReference type="PROSITE" id="PS50937"/>
    </source>
</evidence>
<keyword evidence="4" id="KW-1185">Reference proteome</keyword>
<dbReference type="InterPro" id="IPR010499">
    <property type="entry name" value="AraC_E-bd"/>
</dbReference>
<dbReference type="EMBL" id="BONP01000014">
    <property type="protein sequence ID" value="GIG40696.1"/>
    <property type="molecule type" value="Genomic_DNA"/>
</dbReference>
<dbReference type="SUPFAM" id="SSF55136">
    <property type="entry name" value="Probable bacterial effector-binding domain"/>
    <property type="match status" value="1"/>
</dbReference>
<organism evidence="3 4">
    <name type="scientific">Cellulomonas phragmiteti</name>
    <dbReference type="NCBI Taxonomy" id="478780"/>
    <lineage>
        <taxon>Bacteria</taxon>
        <taxon>Bacillati</taxon>
        <taxon>Actinomycetota</taxon>
        <taxon>Actinomycetes</taxon>
        <taxon>Micrococcales</taxon>
        <taxon>Cellulomonadaceae</taxon>
        <taxon>Cellulomonas</taxon>
    </lineage>
</organism>
<dbReference type="Gene3D" id="1.10.1660.10">
    <property type="match status" value="1"/>
</dbReference>
<feature type="domain" description="HTH merR-type" evidence="2">
    <location>
        <begin position="7"/>
        <end position="77"/>
    </location>
</feature>
<dbReference type="SUPFAM" id="SSF46955">
    <property type="entry name" value="Putative DNA-binding domain"/>
    <property type="match status" value="1"/>
</dbReference>
<dbReference type="PANTHER" id="PTHR30204">
    <property type="entry name" value="REDOX-CYCLING DRUG-SENSING TRANSCRIPTIONAL ACTIVATOR SOXR"/>
    <property type="match status" value="1"/>
</dbReference>
<evidence type="ECO:0000313" key="3">
    <source>
        <dbReference type="EMBL" id="GIG40696.1"/>
    </source>
</evidence>
<dbReference type="Proteomes" id="UP000614741">
    <property type="component" value="Unassembled WGS sequence"/>
</dbReference>
<protein>
    <submittedName>
        <fullName evidence="3">MerR family transcriptional regulator</fullName>
    </submittedName>
</protein>
<dbReference type="PROSITE" id="PS50937">
    <property type="entry name" value="HTH_MERR_2"/>
    <property type="match status" value="1"/>
</dbReference>
<dbReference type="Pfam" id="PF13411">
    <property type="entry name" value="MerR_1"/>
    <property type="match status" value="1"/>
</dbReference>
<sequence length="275" mass="29501">MDHDAGLLRIGAFSTLSRISVRMLRYYQEHGVLVPAAVDPCSGYRWYRAEQLTDAHLAVLLRDAGFTVEAIARLLTSTGDPAGVEAAVTAQRAELARRGEDLRAQQSALDRVSTALGGRTTMHDVTLTTFPATTVAALRRILPGYADEGLLWQEMTPLLGASGAVPAPEALAGATFHDPDHRESDVDVEVWLQVTGPFEAVAPLTCRTEPQREAAVARLTGDYTGIPAVMASLGAFVAAHRLETGPMFNVYRVGPGQSPDPADWVTDVCLPVVRS</sequence>
<dbReference type="InterPro" id="IPR029442">
    <property type="entry name" value="GyrI-like"/>
</dbReference>
<gene>
    <name evidence="3" type="ORF">Cph01nite_24580</name>
</gene>
<accession>A0ABQ4DMX0</accession>
<dbReference type="InterPro" id="IPR009061">
    <property type="entry name" value="DNA-bd_dom_put_sf"/>
</dbReference>
<dbReference type="InterPro" id="IPR047057">
    <property type="entry name" value="MerR_fam"/>
</dbReference>
<evidence type="ECO:0000313" key="4">
    <source>
        <dbReference type="Proteomes" id="UP000614741"/>
    </source>
</evidence>
<dbReference type="SMART" id="SM00871">
    <property type="entry name" value="AraC_E_bind"/>
    <property type="match status" value="1"/>
</dbReference>
<dbReference type="InterPro" id="IPR000551">
    <property type="entry name" value="MerR-type_HTH_dom"/>
</dbReference>
<dbReference type="InterPro" id="IPR011256">
    <property type="entry name" value="Reg_factor_effector_dom_sf"/>
</dbReference>
<dbReference type="Gene3D" id="3.20.80.10">
    <property type="entry name" value="Regulatory factor, effector binding domain"/>
    <property type="match status" value="1"/>
</dbReference>
<dbReference type="Pfam" id="PF06445">
    <property type="entry name" value="GyrI-like"/>
    <property type="match status" value="1"/>
</dbReference>